<accession>A0A6L9SAK6</accession>
<dbReference type="AlphaFoldDB" id="A0A6L9SAK6"/>
<dbReference type="Pfam" id="PF12831">
    <property type="entry name" value="FAD_oxidored"/>
    <property type="match status" value="1"/>
</dbReference>
<dbReference type="SUPFAM" id="SSF51905">
    <property type="entry name" value="FAD/NAD(P)-binding domain"/>
    <property type="match status" value="1"/>
</dbReference>
<dbReference type="GO" id="GO:0008734">
    <property type="term" value="F:L-aspartate oxidase activity"/>
    <property type="evidence" value="ECO:0007669"/>
    <property type="project" value="InterPro"/>
</dbReference>
<reference evidence="1 2" key="1">
    <citation type="submission" date="2020-02" db="EMBL/GenBank/DDBJ databases">
        <authorList>
            <person name="Li X.-J."/>
            <person name="Han X.-M."/>
        </authorList>
    </citation>
    <scope>NUCLEOTIDE SEQUENCE [LARGE SCALE GENOMIC DNA]</scope>
    <source>
        <strain evidence="1 2">CCTCC AB 2017055</strain>
    </source>
</reference>
<dbReference type="GO" id="GO:0009435">
    <property type="term" value="P:NAD+ biosynthetic process"/>
    <property type="evidence" value="ECO:0007669"/>
    <property type="project" value="InterPro"/>
</dbReference>
<evidence type="ECO:0000313" key="1">
    <source>
        <dbReference type="EMBL" id="NEE01654.1"/>
    </source>
</evidence>
<gene>
    <name evidence="1" type="ORF">G1H10_15885</name>
</gene>
<dbReference type="Gene3D" id="3.50.50.60">
    <property type="entry name" value="FAD/NAD(P)-binding domain"/>
    <property type="match status" value="1"/>
</dbReference>
<keyword evidence="2" id="KW-1185">Reference proteome</keyword>
<protein>
    <submittedName>
        <fullName evidence="1">FAD-dependent oxidoreductase</fullName>
    </submittedName>
</protein>
<dbReference type="PANTHER" id="PTHR42716">
    <property type="entry name" value="L-ASPARTATE OXIDASE"/>
    <property type="match status" value="1"/>
</dbReference>
<sequence>MGVDVAVIGGGLGGVAAALAAARHGMTVVLTEETDWVGGQITAQGVPSDEHPWIEQFGCTATYRSFRDGIRDYYRRHYPLTEAARAARHLNPGGGAVSRICAEPRVALAVLEAMLAPHRAAGRLDLRLRHRPVAATTDGDTVTSVTVQDEETGERLTVTARYVLDATETGELLPLTGTEYVTGFESQDDTGEPSAPAEGQPLNMQAVSWCFAVDHLEGEDHTIDKPDDYALWREFQPPYWPGPMFGLVAPKPHSLEPVQRTFEPHHDEEFNRRYGGGDIDLWQFRRIIARDNFVPGAFRSDVVIVNWPMIDYLSGPVFEVDDDEAALHLEGARRMSLSFLYWMQTEMPRMDGGTGLPGLRLRGDVFGTSHGLAKYPYIRESRRIVAEYTIVEQDVAQALRPERTAKPYDDSVGVGSYRIDLHPSTGGDNYIDVGSLPFQIPLGALLPVRMRNLLPAAKNIGTTHITNGCYRLHPVEWNVGEAAGVLAAHCVAENTTPQQVRHDEARLRAYQKTLTRDGVELRWPDVHGY</sequence>
<comment type="caution">
    <text evidence="1">The sequence shown here is derived from an EMBL/GenBank/DDBJ whole genome shotgun (WGS) entry which is preliminary data.</text>
</comment>
<dbReference type="InterPro" id="IPR005288">
    <property type="entry name" value="NadB"/>
</dbReference>
<name>A0A6L9SAK6_9ACTN</name>
<organism evidence="1 2">
    <name type="scientific">Phytoactinopolyspora halotolerans</name>
    <dbReference type="NCBI Taxonomy" id="1981512"/>
    <lineage>
        <taxon>Bacteria</taxon>
        <taxon>Bacillati</taxon>
        <taxon>Actinomycetota</taxon>
        <taxon>Actinomycetes</taxon>
        <taxon>Jiangellales</taxon>
        <taxon>Jiangellaceae</taxon>
        <taxon>Phytoactinopolyspora</taxon>
    </lineage>
</organism>
<dbReference type="EMBL" id="JAAGOA010000010">
    <property type="protein sequence ID" value="NEE01654.1"/>
    <property type="molecule type" value="Genomic_DNA"/>
</dbReference>
<proteinExistence type="predicted"/>
<dbReference type="Proteomes" id="UP000475214">
    <property type="component" value="Unassembled WGS sequence"/>
</dbReference>
<dbReference type="InterPro" id="IPR036188">
    <property type="entry name" value="FAD/NAD-bd_sf"/>
</dbReference>
<dbReference type="PANTHER" id="PTHR42716:SF1">
    <property type="entry name" value="SLL0471 PROTEIN"/>
    <property type="match status" value="1"/>
</dbReference>
<evidence type="ECO:0000313" key="2">
    <source>
        <dbReference type="Proteomes" id="UP000475214"/>
    </source>
</evidence>